<dbReference type="SUPFAM" id="SSF53335">
    <property type="entry name" value="S-adenosyl-L-methionine-dependent methyltransferases"/>
    <property type="match status" value="1"/>
</dbReference>
<dbReference type="Proteomes" id="UP000019151">
    <property type="component" value="Chromosome"/>
</dbReference>
<dbReference type="CDD" id="cd21153">
    <property type="entry name" value="PUA_RlmI"/>
    <property type="match status" value="1"/>
</dbReference>
<dbReference type="Gene3D" id="3.30.750.80">
    <property type="entry name" value="RNA methyltransferase domain (HRMD) like"/>
    <property type="match status" value="1"/>
</dbReference>
<dbReference type="Pfam" id="PF10672">
    <property type="entry name" value="Methyltrans_SAM"/>
    <property type="match status" value="1"/>
</dbReference>
<dbReference type="SUPFAM" id="SSF88697">
    <property type="entry name" value="PUA domain-like"/>
    <property type="match status" value="1"/>
</dbReference>
<dbReference type="PANTHER" id="PTHR42873">
    <property type="entry name" value="RIBOSOMAL RNA LARGE SUBUNIT METHYLTRANSFERASE"/>
    <property type="match status" value="1"/>
</dbReference>
<evidence type="ECO:0000259" key="7">
    <source>
        <dbReference type="Pfam" id="PF10672"/>
    </source>
</evidence>
<dbReference type="eggNOG" id="COG1092">
    <property type="taxonomic scope" value="Bacteria"/>
</dbReference>
<gene>
    <name evidence="9" type="ORF">J421_2617</name>
</gene>
<evidence type="ECO:0000256" key="3">
    <source>
        <dbReference type="ARBA" id="ARBA00022603"/>
    </source>
</evidence>
<evidence type="ECO:0000259" key="8">
    <source>
        <dbReference type="Pfam" id="PF17785"/>
    </source>
</evidence>
<dbReference type="InterPro" id="IPR015947">
    <property type="entry name" value="PUA-like_sf"/>
</dbReference>
<reference evidence="9 10" key="1">
    <citation type="journal article" date="2014" name="Genome Announc.">
        <title>Genome Sequence and Methylome of Soil Bacterium Gemmatirosa kalamazoonensis KBS708T, a Member of the Rarely Cultivated Gemmatimonadetes Phylum.</title>
        <authorList>
            <person name="Debruyn J.M."/>
            <person name="Radosevich M."/>
            <person name="Wommack K.E."/>
            <person name="Polson S.W."/>
            <person name="Hauser L.J."/>
            <person name="Fawaz M.N."/>
            <person name="Korlach J."/>
            <person name="Tsai Y.C."/>
        </authorList>
    </citation>
    <scope>NUCLEOTIDE SEQUENCE [LARGE SCALE GENOMIC DNA]</scope>
    <source>
        <strain evidence="9 10">KBS708</strain>
    </source>
</reference>
<dbReference type="GO" id="GO:0003723">
    <property type="term" value="F:RNA binding"/>
    <property type="evidence" value="ECO:0007669"/>
    <property type="project" value="InterPro"/>
</dbReference>
<dbReference type="PANTHER" id="PTHR42873:SF1">
    <property type="entry name" value="S-ADENOSYLMETHIONINE-DEPENDENT METHYLTRANSFERASE DOMAIN-CONTAINING PROTEIN"/>
    <property type="match status" value="1"/>
</dbReference>
<evidence type="ECO:0000313" key="9">
    <source>
        <dbReference type="EMBL" id="AHG90154.1"/>
    </source>
</evidence>
<feature type="domain" description="RlmI-like PUA" evidence="8">
    <location>
        <begin position="7"/>
        <end position="66"/>
    </location>
</feature>
<dbReference type="EMBL" id="CP007128">
    <property type="protein sequence ID" value="AHG90154.1"/>
    <property type="molecule type" value="Genomic_DNA"/>
</dbReference>
<organism evidence="9 10">
    <name type="scientific">Gemmatirosa kalamazoonensis</name>
    <dbReference type="NCBI Taxonomy" id="861299"/>
    <lineage>
        <taxon>Bacteria</taxon>
        <taxon>Pseudomonadati</taxon>
        <taxon>Gemmatimonadota</taxon>
        <taxon>Gemmatimonadia</taxon>
        <taxon>Gemmatimonadales</taxon>
        <taxon>Gemmatimonadaceae</taxon>
        <taxon>Gemmatirosa</taxon>
    </lineage>
</organism>
<keyword evidence="3 9" id="KW-0489">Methyltransferase</keyword>
<sequence>MRTVAVVSNRGAQRLASGHPWIYRSDVAEPPTSPAGAVTVRDGRGRPLGTALWSPASEISLRLVDRRPDQPLDAAWWLERLARALDRRAGLREHASAHRLVHGEGDGLPSLVCDRYDRWLVVQLMSAGLEAFRGAIIDALLEHTGAEGILARNDAALRLKEELPRETVLLAGSVPEEIEVEEHGVRYLAAPWTGQKTGAFLDQRENRALVGAVARGRALDCFSYHGSFALHLARRAEHVTALDMSEAALRRARENAQRNGFTNIDTREANAFDFLRDEERAGARYDTIVLDPPAFAKTRAALPTALRGYKEINLRAMRLLAPGGLLFTASCSYHLTKPLFLEMLEDAAADSGRRVILRELRGQPIDHPEVLSIPETGYIKGALLEVAD</sequence>
<evidence type="ECO:0000256" key="4">
    <source>
        <dbReference type="ARBA" id="ARBA00022679"/>
    </source>
</evidence>
<protein>
    <submittedName>
        <fullName evidence="9">S-adenosylmethionine-dependent methyltransferase</fullName>
    </submittedName>
</protein>
<accession>W0RGD1</accession>
<dbReference type="InParanoid" id="W0RGD1"/>
<evidence type="ECO:0000256" key="6">
    <source>
        <dbReference type="ARBA" id="ARBA00038091"/>
    </source>
</evidence>
<keyword evidence="5" id="KW-0949">S-adenosyl-L-methionine</keyword>
<dbReference type="Gene3D" id="2.30.130.10">
    <property type="entry name" value="PUA domain"/>
    <property type="match status" value="1"/>
</dbReference>
<name>W0RGD1_9BACT</name>
<dbReference type="PATRIC" id="fig|861299.3.peg.2665"/>
<dbReference type="FunCoup" id="W0RGD1">
    <property type="interactions" value="236"/>
</dbReference>
<dbReference type="Pfam" id="PF17785">
    <property type="entry name" value="PUA_3"/>
    <property type="match status" value="1"/>
</dbReference>
<dbReference type="AlphaFoldDB" id="W0RGD1"/>
<evidence type="ECO:0000313" key="10">
    <source>
        <dbReference type="Proteomes" id="UP000019151"/>
    </source>
</evidence>
<feature type="domain" description="S-adenosylmethionine-dependent methyltransferase" evidence="7">
    <location>
        <begin position="99"/>
        <end position="352"/>
    </location>
</feature>
<comment type="subcellular location">
    <subcellularLocation>
        <location evidence="1">Cytoplasm</location>
    </subcellularLocation>
</comment>
<dbReference type="InterPro" id="IPR029063">
    <property type="entry name" value="SAM-dependent_MTases_sf"/>
</dbReference>
<dbReference type="KEGG" id="gba:J421_2617"/>
<proteinExistence type="inferred from homology"/>
<evidence type="ECO:0000256" key="1">
    <source>
        <dbReference type="ARBA" id="ARBA00004496"/>
    </source>
</evidence>
<dbReference type="OrthoDB" id="9805492at2"/>
<dbReference type="InterPro" id="IPR036974">
    <property type="entry name" value="PUA_sf"/>
</dbReference>
<dbReference type="InterPro" id="IPR041532">
    <property type="entry name" value="RlmI-like_PUA"/>
</dbReference>
<dbReference type="Gene3D" id="3.40.50.150">
    <property type="entry name" value="Vaccinia Virus protein VP39"/>
    <property type="match status" value="1"/>
</dbReference>
<dbReference type="GO" id="GO:0032259">
    <property type="term" value="P:methylation"/>
    <property type="evidence" value="ECO:0007669"/>
    <property type="project" value="UniProtKB-KW"/>
</dbReference>
<dbReference type="RefSeq" id="WP_025411624.1">
    <property type="nucleotide sequence ID" value="NZ_CP007128.1"/>
</dbReference>
<keyword evidence="10" id="KW-1185">Reference proteome</keyword>
<evidence type="ECO:0000256" key="5">
    <source>
        <dbReference type="ARBA" id="ARBA00022691"/>
    </source>
</evidence>
<dbReference type="CDD" id="cd02440">
    <property type="entry name" value="AdoMet_MTases"/>
    <property type="match status" value="1"/>
</dbReference>
<dbReference type="InterPro" id="IPR019614">
    <property type="entry name" value="SAM-dep_methyl-trfase"/>
</dbReference>
<dbReference type="CDD" id="cd11572">
    <property type="entry name" value="RlmI_M_like"/>
    <property type="match status" value="1"/>
</dbReference>
<comment type="similarity">
    <text evidence="6">Belongs to the methyltransferase superfamily. RlmI family.</text>
</comment>
<dbReference type="GO" id="GO:0008168">
    <property type="term" value="F:methyltransferase activity"/>
    <property type="evidence" value="ECO:0007669"/>
    <property type="project" value="UniProtKB-KW"/>
</dbReference>
<dbReference type="HOGENOM" id="CLU_014042_0_0_0"/>
<evidence type="ECO:0000256" key="2">
    <source>
        <dbReference type="ARBA" id="ARBA00022490"/>
    </source>
</evidence>
<keyword evidence="2" id="KW-0963">Cytoplasm</keyword>
<dbReference type="GO" id="GO:0005737">
    <property type="term" value="C:cytoplasm"/>
    <property type="evidence" value="ECO:0007669"/>
    <property type="project" value="UniProtKB-SubCell"/>
</dbReference>
<keyword evidence="4 9" id="KW-0808">Transferase</keyword>